<proteinExistence type="predicted"/>
<name>A0AC34Q810_9BILA</name>
<organism evidence="1 2">
    <name type="scientific">Panagrolaimus sp. JU765</name>
    <dbReference type="NCBI Taxonomy" id="591449"/>
    <lineage>
        <taxon>Eukaryota</taxon>
        <taxon>Metazoa</taxon>
        <taxon>Ecdysozoa</taxon>
        <taxon>Nematoda</taxon>
        <taxon>Chromadorea</taxon>
        <taxon>Rhabditida</taxon>
        <taxon>Tylenchina</taxon>
        <taxon>Panagrolaimomorpha</taxon>
        <taxon>Panagrolaimoidea</taxon>
        <taxon>Panagrolaimidae</taxon>
        <taxon>Panagrolaimus</taxon>
    </lineage>
</organism>
<evidence type="ECO:0000313" key="2">
    <source>
        <dbReference type="WBParaSite" id="JU765_v2.g1362.t1"/>
    </source>
</evidence>
<evidence type="ECO:0000313" key="1">
    <source>
        <dbReference type="Proteomes" id="UP000887576"/>
    </source>
</evidence>
<reference evidence="2" key="1">
    <citation type="submission" date="2022-11" db="UniProtKB">
        <authorList>
            <consortium name="WormBaseParasite"/>
        </authorList>
    </citation>
    <scope>IDENTIFICATION</scope>
</reference>
<dbReference type="WBParaSite" id="JU765_v2.g1362.t1">
    <property type="protein sequence ID" value="JU765_v2.g1362.t1"/>
    <property type="gene ID" value="JU765_v2.g1362"/>
</dbReference>
<protein>
    <submittedName>
        <fullName evidence="2">DNA-directed RNA polymerase RpoA/D/Rpb3-type domain-containing protein</fullName>
    </submittedName>
</protein>
<dbReference type="Proteomes" id="UP000887576">
    <property type="component" value="Unplaced"/>
</dbReference>
<accession>A0AC34Q810</accession>
<sequence length="153" mass="17621">MATRRSTRISNRSETSDVEMADVSGRRTSSSSPTKKPKDTRPPHVDPPEYEVVGDAFIQNTYDSHLNKRDLKNYLKKIQINIINENHKENTIEFDLINVETSIANALRRIMIAEVPTMALEKIYLYQNDTVFQDEVLCHRIGLMPIKADARQF</sequence>